<evidence type="ECO:0000256" key="1">
    <source>
        <dbReference type="ARBA" id="ARBA00001946"/>
    </source>
</evidence>
<dbReference type="InterPro" id="IPR020826">
    <property type="entry name" value="Transketolase_BS"/>
</dbReference>
<dbReference type="Pfam" id="PF02780">
    <property type="entry name" value="Transketolase_C"/>
    <property type="match status" value="1"/>
</dbReference>
<comment type="similarity">
    <text evidence="4">Belongs to the transketolase family. DXPS subfamily.</text>
</comment>
<gene>
    <name evidence="14" type="ORF">MNBD_GAMMA12-1060</name>
</gene>
<dbReference type="InterPro" id="IPR029061">
    <property type="entry name" value="THDP-binding"/>
</dbReference>
<evidence type="ECO:0000256" key="2">
    <source>
        <dbReference type="ARBA" id="ARBA00001964"/>
    </source>
</evidence>
<accession>A0A3B0YS10</accession>
<comment type="cofactor">
    <cofactor evidence="1">
        <name>Mg(2+)</name>
        <dbReference type="ChEBI" id="CHEBI:18420"/>
    </cofactor>
</comment>
<evidence type="ECO:0000256" key="5">
    <source>
        <dbReference type="ARBA" id="ARBA00011738"/>
    </source>
</evidence>
<dbReference type="Pfam" id="PF02779">
    <property type="entry name" value="Transket_pyr"/>
    <property type="match status" value="1"/>
</dbReference>
<evidence type="ECO:0000259" key="13">
    <source>
        <dbReference type="SMART" id="SM00861"/>
    </source>
</evidence>
<dbReference type="SUPFAM" id="SSF52922">
    <property type="entry name" value="TK C-terminal domain-like"/>
    <property type="match status" value="1"/>
</dbReference>
<dbReference type="Gene3D" id="3.40.50.920">
    <property type="match status" value="1"/>
</dbReference>
<comment type="subunit">
    <text evidence="5">Homodimer.</text>
</comment>
<evidence type="ECO:0000256" key="9">
    <source>
        <dbReference type="ARBA" id="ARBA00022842"/>
    </source>
</evidence>
<evidence type="ECO:0000256" key="8">
    <source>
        <dbReference type="ARBA" id="ARBA00022723"/>
    </source>
</evidence>
<dbReference type="GO" id="GO:0046872">
    <property type="term" value="F:metal ion binding"/>
    <property type="evidence" value="ECO:0007669"/>
    <property type="project" value="UniProtKB-KW"/>
</dbReference>
<dbReference type="GO" id="GO:0008661">
    <property type="term" value="F:1-deoxy-D-xylulose-5-phosphate synthase activity"/>
    <property type="evidence" value="ECO:0007669"/>
    <property type="project" value="UniProtKB-EC"/>
</dbReference>
<dbReference type="EC" id="2.2.1.7" evidence="6"/>
<dbReference type="PANTHER" id="PTHR43322:SF5">
    <property type="entry name" value="1-DEOXY-D-XYLULOSE-5-PHOSPHATE SYNTHASE, CHLOROPLASTIC"/>
    <property type="match status" value="1"/>
</dbReference>
<evidence type="ECO:0000313" key="14">
    <source>
        <dbReference type="EMBL" id="VAW82251.1"/>
    </source>
</evidence>
<dbReference type="Gene3D" id="3.40.50.970">
    <property type="match status" value="2"/>
</dbReference>
<evidence type="ECO:0000256" key="3">
    <source>
        <dbReference type="ARBA" id="ARBA00004980"/>
    </source>
</evidence>
<dbReference type="InterPro" id="IPR005475">
    <property type="entry name" value="Transketolase-like_Pyr-bd"/>
</dbReference>
<dbReference type="FunFam" id="3.40.50.970:FF:000005">
    <property type="entry name" value="1-deoxy-D-xylulose-5-phosphate synthase"/>
    <property type="match status" value="1"/>
</dbReference>
<dbReference type="InterPro" id="IPR033248">
    <property type="entry name" value="Transketolase_C"/>
</dbReference>
<comment type="cofactor">
    <cofactor evidence="2">
        <name>thiamine diphosphate</name>
        <dbReference type="ChEBI" id="CHEBI:58937"/>
    </cofactor>
</comment>
<dbReference type="UniPathway" id="UPA00064">
    <property type="reaction ID" value="UER00091"/>
</dbReference>
<comment type="pathway">
    <text evidence="3">Metabolic intermediate biosynthesis; 1-deoxy-D-xylulose 5-phosphate biosynthesis; 1-deoxy-D-xylulose 5-phosphate from D-glyceraldehyde 3-phosphate and pyruvate: step 1/1.</text>
</comment>
<dbReference type="PROSITE" id="PS00801">
    <property type="entry name" value="TRANSKETOLASE_1"/>
    <property type="match status" value="1"/>
</dbReference>
<dbReference type="EMBL" id="UOFL01000238">
    <property type="protein sequence ID" value="VAW82251.1"/>
    <property type="molecule type" value="Genomic_DNA"/>
</dbReference>
<keyword evidence="10" id="KW-0784">Thiamine biosynthesis</keyword>
<reference evidence="14" key="1">
    <citation type="submission" date="2018-06" db="EMBL/GenBank/DDBJ databases">
        <authorList>
            <person name="Zhirakovskaya E."/>
        </authorList>
    </citation>
    <scope>NUCLEOTIDE SEQUENCE</scope>
</reference>
<dbReference type="SUPFAM" id="SSF52518">
    <property type="entry name" value="Thiamin diphosphate-binding fold (THDP-binding)"/>
    <property type="match status" value="2"/>
</dbReference>
<keyword evidence="8" id="KW-0479">Metal-binding</keyword>
<dbReference type="GO" id="GO:0016114">
    <property type="term" value="P:terpenoid biosynthetic process"/>
    <property type="evidence" value="ECO:0007669"/>
    <property type="project" value="InterPro"/>
</dbReference>
<dbReference type="PANTHER" id="PTHR43322">
    <property type="entry name" value="1-D-DEOXYXYLULOSE 5-PHOSPHATE SYNTHASE-RELATED"/>
    <property type="match status" value="1"/>
</dbReference>
<dbReference type="GO" id="GO:0019288">
    <property type="term" value="P:isopentenyl diphosphate biosynthetic process, methylerythritol 4-phosphate pathway"/>
    <property type="evidence" value="ECO:0007669"/>
    <property type="project" value="TreeGrafter"/>
</dbReference>
<dbReference type="GO" id="GO:0005829">
    <property type="term" value="C:cytosol"/>
    <property type="evidence" value="ECO:0007669"/>
    <property type="project" value="TreeGrafter"/>
</dbReference>
<evidence type="ECO:0000256" key="4">
    <source>
        <dbReference type="ARBA" id="ARBA00011081"/>
    </source>
</evidence>
<dbReference type="CDD" id="cd02007">
    <property type="entry name" value="TPP_DXS"/>
    <property type="match status" value="1"/>
</dbReference>
<dbReference type="FunFam" id="3.40.50.920:FF:000002">
    <property type="entry name" value="1-deoxy-D-xylulose-5-phosphate synthase"/>
    <property type="match status" value="1"/>
</dbReference>
<dbReference type="HAMAP" id="MF_00315">
    <property type="entry name" value="DXP_synth"/>
    <property type="match status" value="1"/>
</dbReference>
<name>A0A3B0YS10_9ZZZZ</name>
<evidence type="ECO:0000256" key="10">
    <source>
        <dbReference type="ARBA" id="ARBA00022977"/>
    </source>
</evidence>
<dbReference type="PROSITE" id="PS00802">
    <property type="entry name" value="TRANSKETOLASE_2"/>
    <property type="match status" value="1"/>
</dbReference>
<keyword evidence="7 14" id="KW-0808">Transferase</keyword>
<dbReference type="Pfam" id="PF13292">
    <property type="entry name" value="DXP_synthase_N"/>
    <property type="match status" value="1"/>
</dbReference>
<dbReference type="NCBIfam" id="TIGR00204">
    <property type="entry name" value="dxs"/>
    <property type="match status" value="1"/>
</dbReference>
<proteinExistence type="inferred from homology"/>
<evidence type="ECO:0000256" key="6">
    <source>
        <dbReference type="ARBA" id="ARBA00013150"/>
    </source>
</evidence>
<dbReference type="AlphaFoldDB" id="A0A3B0YS10"/>
<evidence type="ECO:0000256" key="12">
    <source>
        <dbReference type="ARBA" id="ARBA00023229"/>
    </source>
</evidence>
<keyword evidence="11" id="KW-0786">Thiamine pyrophosphate</keyword>
<protein>
    <recommendedName>
        <fullName evidence="6">1-deoxy-D-xylulose-5-phosphate synthase</fullName>
        <ecNumber evidence="6">2.2.1.7</ecNumber>
    </recommendedName>
</protein>
<dbReference type="InterPro" id="IPR005477">
    <property type="entry name" value="Dxylulose-5-P_synthase"/>
</dbReference>
<sequence>MSNYPFLELVNSPRDLRKLNKSHLPKLAAELREFLIQSVSETGGHLAPNLGTIELTLALHYIFNTPDDRLVWDVGHQSYTHKIITGRRKLMPTLRQLNGLAGFPKRDESEYDTFDVGHASTSISAALGMAIAANQLGIERKSIAVIGDGAMTAGLAFEALNHAGDEKADILVVLNDNKMSISENVGGLSKYLAKIIGGKFYMSVRKSGRKVLKKMPSVHRFARRWEEHLKGMALPGTLFEELGFNYIGPIDGHDLPTLLKILENIKGLKGPQFLHVVTQKGKGYAPAEKDPRSFHGVPKFDPETGEQLLSGPGKSSTWTDIFSQWLTHEGDINEKLMAITPAMGAGSGLTQYAEKYPDRYFDVGIAEQHSVTLAAGLACEGFHPVVAIYSTFLQRAYDQLIHDVVLQKLPILFAIDRAGLVGPDGPTHAGNYDISFLRCLPNLVIMSPADAGDCRQMLSLGMQIEGPTAVRYPRDQAPESITGKSSDQTDIALGKARTLRQGLNIAILAFGSMVEPAVKAAKQLNATLVDMRFIKPLDEQLISNIAQEHALVVTIEENSIAGGAGSAVSEYLDQQGIIVNRLHLGIPDRIIEQGARGKLLEMIGLDSSGMIESIKNHMQKHCIQECTQVIS</sequence>
<dbReference type="InterPro" id="IPR049557">
    <property type="entry name" value="Transketolase_CS"/>
</dbReference>
<organism evidence="14">
    <name type="scientific">hydrothermal vent metagenome</name>
    <dbReference type="NCBI Taxonomy" id="652676"/>
    <lineage>
        <taxon>unclassified sequences</taxon>
        <taxon>metagenomes</taxon>
        <taxon>ecological metagenomes</taxon>
    </lineage>
</organism>
<dbReference type="CDD" id="cd07033">
    <property type="entry name" value="TPP_PYR_DXS_TK_like"/>
    <property type="match status" value="1"/>
</dbReference>
<dbReference type="NCBIfam" id="NF003933">
    <property type="entry name" value="PRK05444.2-2"/>
    <property type="match status" value="1"/>
</dbReference>
<dbReference type="GO" id="GO:0009228">
    <property type="term" value="P:thiamine biosynthetic process"/>
    <property type="evidence" value="ECO:0007669"/>
    <property type="project" value="UniProtKB-KW"/>
</dbReference>
<dbReference type="SMART" id="SM00861">
    <property type="entry name" value="Transket_pyr"/>
    <property type="match status" value="1"/>
</dbReference>
<evidence type="ECO:0000256" key="7">
    <source>
        <dbReference type="ARBA" id="ARBA00022679"/>
    </source>
</evidence>
<feature type="domain" description="Transketolase-like pyrimidine-binding" evidence="13">
    <location>
        <begin position="316"/>
        <end position="479"/>
    </location>
</feature>
<evidence type="ECO:0000256" key="11">
    <source>
        <dbReference type="ARBA" id="ARBA00023052"/>
    </source>
</evidence>
<keyword evidence="9" id="KW-0460">Magnesium</keyword>
<keyword evidence="12" id="KW-0414">Isoprene biosynthesis</keyword>
<dbReference type="InterPro" id="IPR009014">
    <property type="entry name" value="Transketo_C/PFOR_II"/>
</dbReference>